<accession>A0A026WSU5</accession>
<keyword evidence="3" id="KW-1185">Reference proteome</keyword>
<dbReference type="EMBL" id="KK107132">
    <property type="protein sequence ID" value="EZA58154.1"/>
    <property type="molecule type" value="Genomic_DNA"/>
</dbReference>
<feature type="region of interest" description="Disordered" evidence="1">
    <location>
        <begin position="1"/>
        <end position="62"/>
    </location>
</feature>
<feature type="compositionally biased region" description="Basic and acidic residues" evidence="1">
    <location>
        <begin position="44"/>
        <end position="55"/>
    </location>
</feature>
<dbReference type="Proteomes" id="UP000053097">
    <property type="component" value="Unassembled WGS sequence"/>
</dbReference>
<evidence type="ECO:0000256" key="1">
    <source>
        <dbReference type="SAM" id="MobiDB-lite"/>
    </source>
</evidence>
<organism evidence="2 3">
    <name type="scientific">Ooceraea biroi</name>
    <name type="common">Clonal raider ant</name>
    <name type="synonym">Cerapachys biroi</name>
    <dbReference type="NCBI Taxonomy" id="2015173"/>
    <lineage>
        <taxon>Eukaryota</taxon>
        <taxon>Metazoa</taxon>
        <taxon>Ecdysozoa</taxon>
        <taxon>Arthropoda</taxon>
        <taxon>Hexapoda</taxon>
        <taxon>Insecta</taxon>
        <taxon>Pterygota</taxon>
        <taxon>Neoptera</taxon>
        <taxon>Endopterygota</taxon>
        <taxon>Hymenoptera</taxon>
        <taxon>Apocrita</taxon>
        <taxon>Aculeata</taxon>
        <taxon>Formicoidea</taxon>
        <taxon>Formicidae</taxon>
        <taxon>Dorylinae</taxon>
        <taxon>Ooceraea</taxon>
    </lineage>
</organism>
<gene>
    <name evidence="2" type="ORF">X777_01882</name>
</gene>
<reference evidence="2 3" key="1">
    <citation type="journal article" date="2014" name="Curr. Biol.">
        <title>The genome of the clonal raider ant Cerapachys biroi.</title>
        <authorList>
            <person name="Oxley P.R."/>
            <person name="Ji L."/>
            <person name="Fetter-Pruneda I."/>
            <person name="McKenzie S.K."/>
            <person name="Li C."/>
            <person name="Hu H."/>
            <person name="Zhang G."/>
            <person name="Kronauer D.J."/>
        </authorList>
    </citation>
    <scope>NUCLEOTIDE SEQUENCE [LARGE SCALE GENOMIC DNA]</scope>
</reference>
<proteinExistence type="predicted"/>
<evidence type="ECO:0000313" key="3">
    <source>
        <dbReference type="Proteomes" id="UP000053097"/>
    </source>
</evidence>
<evidence type="ECO:0000313" key="2">
    <source>
        <dbReference type="EMBL" id="EZA58154.1"/>
    </source>
</evidence>
<name>A0A026WSU5_OOCBI</name>
<sequence length="62" mass="7063">MELEDTPNKQNTTTPTEGAKRTSRYVDPQTGKKLSGAAIRKLKKETARQQDTEPRGHKRPRE</sequence>
<dbReference type="AlphaFoldDB" id="A0A026WSU5"/>
<protein>
    <submittedName>
        <fullName evidence="2">Uncharacterized protein</fullName>
    </submittedName>
</protein>